<dbReference type="OrthoDB" id="8880842at2759"/>
<dbReference type="GeneID" id="108414892"/>
<evidence type="ECO:0000256" key="4">
    <source>
        <dbReference type="ARBA" id="ARBA00022475"/>
    </source>
</evidence>
<evidence type="ECO:0000256" key="1">
    <source>
        <dbReference type="ARBA" id="ARBA00004498"/>
    </source>
</evidence>
<evidence type="ECO:0000256" key="8">
    <source>
        <dbReference type="ARBA" id="ARBA00022692"/>
    </source>
</evidence>
<keyword evidence="8" id="KW-0812">Transmembrane</keyword>
<dbReference type="PROSITE" id="PS51034">
    <property type="entry name" value="ZP_2"/>
    <property type="match status" value="1"/>
</dbReference>
<evidence type="ECO:0000256" key="13">
    <source>
        <dbReference type="ARBA" id="ARBA00023180"/>
    </source>
</evidence>
<dbReference type="Proteomes" id="UP001501920">
    <property type="component" value="Chromosome 23"/>
</dbReference>
<evidence type="ECO:0000259" key="15">
    <source>
        <dbReference type="PROSITE" id="PS51034"/>
    </source>
</evidence>
<evidence type="ECO:0000313" key="16">
    <source>
        <dbReference type="Ensembl" id="ENSPNAP00000006645.1"/>
    </source>
</evidence>
<dbReference type="FunFam" id="2.60.40.3210:FF:000001">
    <property type="entry name" value="Zona pellucida sperm-binding protein 3"/>
    <property type="match status" value="1"/>
</dbReference>
<dbReference type="Ensembl" id="ENSPNAT00000003201.2">
    <property type="protein sequence ID" value="ENSPNAP00000006645.1"/>
    <property type="gene ID" value="ENSPNAG00000012634.2"/>
</dbReference>
<keyword evidence="6 14" id="KW-0272">Extracellular matrix</keyword>
<reference evidence="16 17" key="1">
    <citation type="submission" date="2020-10" db="EMBL/GenBank/DDBJ databases">
        <title>Pygocentrus nattereri (red-bellied piranha) genome, fPygNat1, primary haplotype.</title>
        <authorList>
            <person name="Myers G."/>
            <person name="Meyer A."/>
            <person name="Karagic N."/>
            <person name="Pippel M."/>
            <person name="Winkler S."/>
            <person name="Tracey A."/>
            <person name="Wood J."/>
            <person name="Formenti G."/>
            <person name="Howe K."/>
            <person name="Fedrigo O."/>
            <person name="Jarvis E.D."/>
        </authorList>
    </citation>
    <scope>NUCLEOTIDE SEQUENCE [LARGE SCALE GENOMIC DNA]</scope>
</reference>
<dbReference type="InterPro" id="IPR055356">
    <property type="entry name" value="ZP-N"/>
</dbReference>
<evidence type="ECO:0000256" key="2">
    <source>
        <dbReference type="ARBA" id="ARBA00006735"/>
    </source>
</evidence>
<dbReference type="OMA" id="WENIDGS"/>
<organism evidence="16 17">
    <name type="scientific">Pygocentrus nattereri</name>
    <name type="common">Red-bellied piranha</name>
    <dbReference type="NCBI Taxonomy" id="42514"/>
    <lineage>
        <taxon>Eukaryota</taxon>
        <taxon>Metazoa</taxon>
        <taxon>Chordata</taxon>
        <taxon>Craniata</taxon>
        <taxon>Vertebrata</taxon>
        <taxon>Euteleostomi</taxon>
        <taxon>Actinopterygii</taxon>
        <taxon>Neopterygii</taxon>
        <taxon>Teleostei</taxon>
        <taxon>Ostariophysi</taxon>
        <taxon>Characiformes</taxon>
        <taxon>Characoidei</taxon>
        <taxon>Pygocentrus</taxon>
    </lineage>
</organism>
<keyword evidence="5 14" id="KW-0964">Secreted</keyword>
<dbReference type="PANTHER" id="PTHR11576:SF2">
    <property type="entry name" value="ZONA PELLUCIDA SPERM-BINDING PROTEIN 3"/>
    <property type="match status" value="1"/>
</dbReference>
<keyword evidence="4 14" id="KW-1003">Cell membrane</keyword>
<dbReference type="GO" id="GO:2000344">
    <property type="term" value="P:positive regulation of acrosome reaction"/>
    <property type="evidence" value="ECO:0007669"/>
    <property type="project" value="UniProtKB-UniRule"/>
</dbReference>
<evidence type="ECO:0000256" key="12">
    <source>
        <dbReference type="ARBA" id="ARBA00023157"/>
    </source>
</evidence>
<evidence type="ECO:0000256" key="10">
    <source>
        <dbReference type="ARBA" id="ARBA00022989"/>
    </source>
</evidence>
<evidence type="ECO:0000256" key="9">
    <source>
        <dbReference type="ARBA" id="ARBA00022729"/>
    </source>
</evidence>
<keyword evidence="9 14" id="KW-0732">Signal</keyword>
<dbReference type="InterPro" id="IPR042235">
    <property type="entry name" value="ZP-C_dom"/>
</dbReference>
<dbReference type="InterPro" id="IPR048290">
    <property type="entry name" value="ZP_chr"/>
</dbReference>
<evidence type="ECO:0000313" key="17">
    <source>
        <dbReference type="Proteomes" id="UP001501920"/>
    </source>
</evidence>
<dbReference type="RefSeq" id="XP_017543298.1">
    <property type="nucleotide sequence ID" value="XM_017687809.2"/>
</dbReference>
<proteinExistence type="inferred from homology"/>
<feature type="domain" description="ZP" evidence="15">
    <location>
        <begin position="30"/>
        <end position="284"/>
    </location>
</feature>
<dbReference type="STRING" id="42514.ENSPNAP00000006645"/>
<keyword evidence="17" id="KW-1185">Reference proteome</keyword>
<dbReference type="PANTHER" id="PTHR11576">
    <property type="entry name" value="ZONA PELLUCIDA SPERM-BINDING PROTEIN 3"/>
    <property type="match status" value="1"/>
</dbReference>
<comment type="domain">
    <text evidence="14">The ZP domain is involved in the polymerization of the ZP proteins to form the zona pellucida.</text>
</comment>
<dbReference type="PRINTS" id="PR00023">
    <property type="entry name" value="ZPELLUCIDA"/>
</dbReference>
<feature type="chain" id="PRO_5041490454" description="Zona pellucida sperm-binding protein 3" evidence="14">
    <location>
        <begin position="19"/>
        <end position="338"/>
    </location>
</feature>
<comment type="PTM">
    <text evidence="14">Proteolytically cleaved before the transmembrane segment to yield the secreted ectodomain incorporated in the zona pellucida.</text>
</comment>
<dbReference type="GO" id="GO:0032190">
    <property type="term" value="F:acrosin binding"/>
    <property type="evidence" value="ECO:0007669"/>
    <property type="project" value="TreeGrafter"/>
</dbReference>
<comment type="function">
    <text evidence="14">Component of the zona pellucida, an extracellular matrix surrounding oocytes which mediates sperm binding, induction of the acrosome reaction and prevents post-fertilization polyspermy. The zona pellucida is composed of 3 to 4 glycoproteins, ZP1, ZP2, ZP3, and ZP4. ZP3 is essential for sperm binding and zona matrix formation.</text>
</comment>
<comment type="subcellular location">
    <subcellularLocation>
        <location evidence="1">Secreted</location>
        <location evidence="1">Extracellular space</location>
        <location evidence="1">Extracellular matrix</location>
    </subcellularLocation>
    <subcellularLocation>
        <location evidence="14">Zona pellucida</location>
    </subcellularLocation>
    <subcellularLocation>
        <location evidence="14">Cell membrane</location>
        <topology evidence="14">Single-pass type I membrane protein</topology>
    </subcellularLocation>
</comment>
<comment type="similarity">
    <text evidence="2 14">Belongs to the ZP domain family. ZPC subfamily.</text>
</comment>
<dbReference type="GO" id="GO:0035804">
    <property type="term" value="F:structural constituent of egg coat"/>
    <property type="evidence" value="ECO:0007669"/>
    <property type="project" value="UniProtKB-UniRule"/>
</dbReference>
<dbReference type="Gene3D" id="2.60.40.3210">
    <property type="entry name" value="Zona pellucida, ZP-N domain"/>
    <property type="match status" value="1"/>
</dbReference>
<feature type="signal peptide" evidence="14">
    <location>
        <begin position="1"/>
        <end position="18"/>
    </location>
</feature>
<keyword evidence="10" id="KW-1133">Transmembrane helix</keyword>
<dbReference type="Pfam" id="PF00100">
    <property type="entry name" value="Zona_pellucida"/>
    <property type="match status" value="1"/>
</dbReference>
<dbReference type="Gene3D" id="2.60.40.4100">
    <property type="entry name" value="Zona pellucida, ZP-C domain"/>
    <property type="match status" value="1"/>
</dbReference>
<evidence type="ECO:0000256" key="14">
    <source>
        <dbReference type="RuleBase" id="RU367066"/>
    </source>
</evidence>
<dbReference type="GO" id="GO:0005886">
    <property type="term" value="C:plasma membrane"/>
    <property type="evidence" value="ECO:0007669"/>
    <property type="project" value="UniProtKB-SubCell"/>
</dbReference>
<dbReference type="GO" id="GO:0035803">
    <property type="term" value="P:egg coat formation"/>
    <property type="evidence" value="ECO:0007669"/>
    <property type="project" value="UniProtKB-UniRule"/>
</dbReference>
<dbReference type="Pfam" id="PF23344">
    <property type="entry name" value="ZP-N"/>
    <property type="match status" value="1"/>
</dbReference>
<evidence type="ECO:0000256" key="5">
    <source>
        <dbReference type="ARBA" id="ARBA00022525"/>
    </source>
</evidence>
<keyword evidence="7 14" id="KW-0165">Cleavage on pair of basic residues</keyword>
<evidence type="ECO:0000256" key="6">
    <source>
        <dbReference type="ARBA" id="ARBA00022530"/>
    </source>
</evidence>
<evidence type="ECO:0000256" key="7">
    <source>
        <dbReference type="ARBA" id="ARBA00022685"/>
    </source>
</evidence>
<keyword evidence="13" id="KW-0325">Glycoprotein</keyword>
<accession>A0A3B4C6B4</accession>
<evidence type="ECO:0000256" key="11">
    <source>
        <dbReference type="ARBA" id="ARBA00023136"/>
    </source>
</evidence>
<dbReference type="GO" id="GO:0007339">
    <property type="term" value="P:binding of sperm to zona pellucida"/>
    <property type="evidence" value="ECO:0007669"/>
    <property type="project" value="UniProtKB-UniRule"/>
</dbReference>
<name>A0A3B4C6B4_PYGNA</name>
<reference evidence="16" key="3">
    <citation type="submission" date="2025-09" db="UniProtKB">
        <authorList>
            <consortium name="Ensembl"/>
        </authorList>
    </citation>
    <scope>IDENTIFICATION</scope>
</reference>
<dbReference type="GeneTree" id="ENSGT01030000234567"/>
<reference evidence="16" key="2">
    <citation type="submission" date="2025-08" db="UniProtKB">
        <authorList>
            <consortium name="Ensembl"/>
        </authorList>
    </citation>
    <scope>IDENTIFICATION</scope>
</reference>
<dbReference type="SMART" id="SM00241">
    <property type="entry name" value="ZP"/>
    <property type="match status" value="1"/>
</dbReference>
<sequence length="338" mass="37245">MIAGFIKALMTVMVVVYARAGAALPSVRVRCTEREMVVSVRAQALGSGASVRAEELRLGNGNPERCGSAMRRETELELRAELHECGSTLRVEGDSVVYENVLFYSPALNPFGITRSTAARIPVQCRYQRTHFVSTNQELKPADQPGSAPLRFSLQLMSDDWVSERFSTVFRLDDVLNLRASMLNAEHSPLKLYVDSCVLTQEPDTEHAPSCPLIHNHGCSVDHRSGGPTVCFLPRMKDHELQLQMDAHQLYRYSQNTIYVTCLLKAAEDQSSVNKVCGYTGDGWLSVDGDHAVCQCCDSVCEDRRPSRVFEGSAAAESCAVVTVGPVIILQKTVPLIH</sequence>
<keyword evidence="12 14" id="KW-1015">Disulfide bond</keyword>
<dbReference type="AlphaFoldDB" id="A0A3B4C6B4"/>
<dbReference type="InterPro" id="IPR001507">
    <property type="entry name" value="ZP_dom"/>
</dbReference>
<dbReference type="GO" id="GO:0035805">
    <property type="term" value="C:egg coat"/>
    <property type="evidence" value="ECO:0007669"/>
    <property type="project" value="UniProtKB-SubCell"/>
</dbReference>
<dbReference type="FunFam" id="2.60.40.4100:FF:000002">
    <property type="entry name" value="Zona pellucida sperm-binding protein 3"/>
    <property type="match status" value="1"/>
</dbReference>
<dbReference type="InterPro" id="IPR055355">
    <property type="entry name" value="ZP-C"/>
</dbReference>
<protein>
    <recommendedName>
        <fullName evidence="3 14">Zona pellucida sperm-binding protein 3</fullName>
    </recommendedName>
</protein>
<keyword evidence="11" id="KW-0472">Membrane</keyword>
<evidence type="ECO:0000256" key="3">
    <source>
        <dbReference type="ARBA" id="ARBA00017980"/>
    </source>
</evidence>